<evidence type="ECO:0000256" key="2">
    <source>
        <dbReference type="ARBA" id="ARBA00022692"/>
    </source>
</evidence>
<evidence type="ECO:0000256" key="4">
    <source>
        <dbReference type="ARBA" id="ARBA00023136"/>
    </source>
</evidence>
<dbReference type="KEGG" id="nml:Namu_0155"/>
<keyword evidence="3 5" id="KW-1133">Transmembrane helix</keyword>
<keyword evidence="8" id="KW-1185">Reference proteome</keyword>
<dbReference type="eggNOG" id="ENOG5033H84">
    <property type="taxonomic scope" value="Bacteria"/>
</dbReference>
<accession>C8XJ01</accession>
<evidence type="ECO:0000313" key="8">
    <source>
        <dbReference type="Proteomes" id="UP000002218"/>
    </source>
</evidence>
<dbReference type="Proteomes" id="UP000002218">
    <property type="component" value="Chromosome"/>
</dbReference>
<dbReference type="GO" id="GO:0012505">
    <property type="term" value="C:endomembrane system"/>
    <property type="evidence" value="ECO:0007669"/>
    <property type="project" value="UniProtKB-SubCell"/>
</dbReference>
<proteinExistence type="predicted"/>
<name>C8XJ01_NAKMY</name>
<protein>
    <recommendedName>
        <fullName evidence="6">DUF202 domain-containing protein</fullName>
    </recommendedName>
</protein>
<keyword evidence="4 5" id="KW-0472">Membrane</keyword>
<feature type="transmembrane region" description="Helical" evidence="5">
    <location>
        <begin position="45"/>
        <end position="65"/>
    </location>
</feature>
<evidence type="ECO:0000256" key="3">
    <source>
        <dbReference type="ARBA" id="ARBA00022989"/>
    </source>
</evidence>
<dbReference type="OrthoDB" id="3701077at2"/>
<reference evidence="8" key="1">
    <citation type="submission" date="2009-09" db="EMBL/GenBank/DDBJ databases">
        <title>The complete genome of Nakamurella multipartita DSM 44233.</title>
        <authorList>
            <consortium name="US DOE Joint Genome Institute (JGI-PGF)"/>
            <person name="Lucas S."/>
            <person name="Copeland A."/>
            <person name="Lapidus A."/>
            <person name="Glavina del Rio T."/>
            <person name="Dalin E."/>
            <person name="Tice H."/>
            <person name="Bruce D."/>
            <person name="Goodwin L."/>
            <person name="Pitluck S."/>
            <person name="Kyrpides N."/>
            <person name="Mavromatis K."/>
            <person name="Ivanova N."/>
            <person name="Ovchinnikova G."/>
            <person name="Sims D."/>
            <person name="Meincke L."/>
            <person name="Brettin T."/>
            <person name="Detter J.C."/>
            <person name="Han C."/>
            <person name="Larimer F."/>
            <person name="Land M."/>
            <person name="Hauser L."/>
            <person name="Markowitz V."/>
            <person name="Cheng J.-F."/>
            <person name="Hugenholtz P."/>
            <person name="Woyke T."/>
            <person name="Wu D."/>
            <person name="Klenk H.-P."/>
            <person name="Eisen J.A."/>
        </authorList>
    </citation>
    <scope>NUCLEOTIDE SEQUENCE [LARGE SCALE GENOMIC DNA]</scope>
    <source>
        <strain evidence="8">ATCC 700099 / DSM 44233 / CIP 104796 / JCM 9543 / NBRC 105858 / Y-104</strain>
    </source>
</reference>
<organism evidence="7 8">
    <name type="scientific">Nakamurella multipartita (strain ATCC 700099 / DSM 44233 / CIP 104796 / JCM 9543 / NBRC 105858 / Y-104)</name>
    <name type="common">Microsphaera multipartita</name>
    <dbReference type="NCBI Taxonomy" id="479431"/>
    <lineage>
        <taxon>Bacteria</taxon>
        <taxon>Bacillati</taxon>
        <taxon>Actinomycetota</taxon>
        <taxon>Actinomycetes</taxon>
        <taxon>Nakamurellales</taxon>
        <taxon>Nakamurellaceae</taxon>
        <taxon>Nakamurella</taxon>
    </lineage>
</organism>
<evidence type="ECO:0000313" key="7">
    <source>
        <dbReference type="EMBL" id="ACV76588.1"/>
    </source>
</evidence>
<dbReference type="HOGENOM" id="CLU_150487_1_1_11"/>
<evidence type="ECO:0000256" key="5">
    <source>
        <dbReference type="SAM" id="Phobius"/>
    </source>
</evidence>
<dbReference type="EMBL" id="CP001737">
    <property type="protein sequence ID" value="ACV76588.1"/>
    <property type="molecule type" value="Genomic_DNA"/>
</dbReference>
<dbReference type="AlphaFoldDB" id="C8XJ01"/>
<dbReference type="InParanoid" id="C8XJ01"/>
<dbReference type="RefSeq" id="WP_012814063.1">
    <property type="nucleotide sequence ID" value="NC_013235.1"/>
</dbReference>
<reference evidence="7 8" key="2">
    <citation type="journal article" date="2010" name="Stand. Genomic Sci.">
        <title>Complete genome sequence of Nakamurella multipartita type strain (Y-104).</title>
        <authorList>
            <person name="Tice H."/>
            <person name="Mayilraj S."/>
            <person name="Sims D."/>
            <person name="Lapidus A."/>
            <person name="Nolan M."/>
            <person name="Lucas S."/>
            <person name="Glavina Del Rio T."/>
            <person name="Copeland A."/>
            <person name="Cheng J.F."/>
            <person name="Meincke L."/>
            <person name="Bruce D."/>
            <person name="Goodwin L."/>
            <person name="Pitluck S."/>
            <person name="Ivanova N."/>
            <person name="Mavromatis K."/>
            <person name="Ovchinnikova G."/>
            <person name="Pati A."/>
            <person name="Chen A."/>
            <person name="Palaniappan K."/>
            <person name="Land M."/>
            <person name="Hauser L."/>
            <person name="Chang Y.J."/>
            <person name="Jeffries C.D."/>
            <person name="Detter J.C."/>
            <person name="Brettin T."/>
            <person name="Rohde M."/>
            <person name="Goker M."/>
            <person name="Bristow J."/>
            <person name="Eisen J.A."/>
            <person name="Markowitz V."/>
            <person name="Hugenholtz P."/>
            <person name="Kyrpides N.C."/>
            <person name="Klenk H.P."/>
            <person name="Chen F."/>
        </authorList>
    </citation>
    <scope>NUCLEOTIDE SEQUENCE [LARGE SCALE GENOMIC DNA]</scope>
    <source>
        <strain evidence="8">ATCC 700099 / DSM 44233 / CIP 104796 / JCM 9543 / NBRC 105858 / Y-104</strain>
    </source>
</reference>
<evidence type="ECO:0000256" key="1">
    <source>
        <dbReference type="ARBA" id="ARBA00004127"/>
    </source>
</evidence>
<comment type="subcellular location">
    <subcellularLocation>
        <location evidence="1">Endomembrane system</location>
        <topology evidence="1">Multi-pass membrane protein</topology>
    </subcellularLocation>
</comment>
<dbReference type="InterPro" id="IPR003807">
    <property type="entry name" value="DUF202"/>
</dbReference>
<feature type="transmembrane region" description="Helical" evidence="5">
    <location>
        <begin position="86"/>
        <end position="110"/>
    </location>
</feature>
<dbReference type="Pfam" id="PF02656">
    <property type="entry name" value="DUF202"/>
    <property type="match status" value="1"/>
</dbReference>
<feature type="domain" description="DUF202" evidence="6">
    <location>
        <begin position="8"/>
        <end position="73"/>
    </location>
</feature>
<evidence type="ECO:0000259" key="6">
    <source>
        <dbReference type="Pfam" id="PF02656"/>
    </source>
</evidence>
<gene>
    <name evidence="7" type="ordered locus">Namu_0155</name>
</gene>
<feature type="transmembrane region" description="Helical" evidence="5">
    <location>
        <begin position="20"/>
        <end position="39"/>
    </location>
</feature>
<sequence>MSTPELFDRGLQPERTLLAWRRTCLALAAAMAVVIKLLAFESDTATVLLAVVGLAVPAVAWLLAAGRYRRSHRRLTRADRDPELPAGGSATAVAALAAVLFGGLALMLVLR</sequence>
<dbReference type="STRING" id="479431.Namu_0155"/>
<keyword evidence="2 5" id="KW-0812">Transmembrane</keyword>